<sequence length="84" mass="9976">MEVETRMQFHSKIVEKFEMKLLRIMEVHRESINKTESSNQSMQRCEGDGRKISLVLKSIQERGIYIYMECFIKEDLNISSSEID</sequence>
<protein>
    <submittedName>
        <fullName evidence="1">Uncharacterized protein</fullName>
    </submittedName>
</protein>
<dbReference type="EMBL" id="JAEAOA010000571">
    <property type="protein sequence ID" value="KAK3604413.1"/>
    <property type="molecule type" value="Genomic_DNA"/>
</dbReference>
<accession>A0AAE0T6L0</accession>
<dbReference type="Proteomes" id="UP001195483">
    <property type="component" value="Unassembled WGS sequence"/>
</dbReference>
<dbReference type="AlphaFoldDB" id="A0AAE0T6L0"/>
<comment type="caution">
    <text evidence="1">The sequence shown here is derived from an EMBL/GenBank/DDBJ whole genome shotgun (WGS) entry which is preliminary data.</text>
</comment>
<reference evidence="1" key="3">
    <citation type="submission" date="2023-05" db="EMBL/GenBank/DDBJ databases">
        <authorList>
            <person name="Smith C.H."/>
        </authorList>
    </citation>
    <scope>NUCLEOTIDE SEQUENCE</scope>
    <source>
        <strain evidence="1">CHS0354</strain>
        <tissue evidence="1">Mantle</tissue>
    </source>
</reference>
<gene>
    <name evidence="1" type="ORF">CHS0354_008739</name>
</gene>
<evidence type="ECO:0000313" key="1">
    <source>
        <dbReference type="EMBL" id="KAK3604413.1"/>
    </source>
</evidence>
<keyword evidence="2" id="KW-1185">Reference proteome</keyword>
<reference evidence="1" key="1">
    <citation type="journal article" date="2021" name="Genome Biol. Evol.">
        <title>A High-Quality Reference Genome for a Parasitic Bivalve with Doubly Uniparental Inheritance (Bivalvia: Unionida).</title>
        <authorList>
            <person name="Smith C.H."/>
        </authorList>
    </citation>
    <scope>NUCLEOTIDE SEQUENCE</scope>
    <source>
        <strain evidence="1">CHS0354</strain>
    </source>
</reference>
<organism evidence="1 2">
    <name type="scientific">Potamilus streckersoni</name>
    <dbReference type="NCBI Taxonomy" id="2493646"/>
    <lineage>
        <taxon>Eukaryota</taxon>
        <taxon>Metazoa</taxon>
        <taxon>Spiralia</taxon>
        <taxon>Lophotrochozoa</taxon>
        <taxon>Mollusca</taxon>
        <taxon>Bivalvia</taxon>
        <taxon>Autobranchia</taxon>
        <taxon>Heteroconchia</taxon>
        <taxon>Palaeoheterodonta</taxon>
        <taxon>Unionida</taxon>
        <taxon>Unionoidea</taxon>
        <taxon>Unionidae</taxon>
        <taxon>Ambleminae</taxon>
        <taxon>Lampsilini</taxon>
        <taxon>Potamilus</taxon>
    </lineage>
</organism>
<reference evidence="1" key="2">
    <citation type="journal article" date="2021" name="Genome Biol. Evol.">
        <title>Developing a high-quality reference genome for a parasitic bivalve with doubly uniparental inheritance (Bivalvia: Unionida).</title>
        <authorList>
            <person name="Smith C.H."/>
        </authorList>
    </citation>
    <scope>NUCLEOTIDE SEQUENCE</scope>
    <source>
        <strain evidence="1">CHS0354</strain>
        <tissue evidence="1">Mantle</tissue>
    </source>
</reference>
<name>A0AAE0T6L0_9BIVA</name>
<evidence type="ECO:0000313" key="2">
    <source>
        <dbReference type="Proteomes" id="UP001195483"/>
    </source>
</evidence>
<proteinExistence type="predicted"/>